<evidence type="ECO:0000256" key="2">
    <source>
        <dbReference type="ARBA" id="ARBA00022737"/>
    </source>
</evidence>
<keyword evidence="1" id="KW-0853">WD repeat</keyword>
<dbReference type="InterPro" id="IPR048720">
    <property type="entry name" value="PROPPIN"/>
</dbReference>
<evidence type="ECO:0000313" key="5">
    <source>
        <dbReference type="EMBL" id="TNV78062.1"/>
    </source>
</evidence>
<sequence length="379" mass="42265">MAEEFKELTNPGEPSHKEQILFIGLNQDQSCVTLGTSKGFRIFNVSPYKDTFHREFDGGISIVEMLYRSNIIALVGDGTSPKYPPNKVMLWDDSMMRCIGELNFKSNVRSVRLRKDKIIVVLEPKVYVYNFQNLKLLETVETCENTRGICSVSPSKEVCVLAAPDKKAGSVRIIHFDKGNKTTLIDAHQQAISSLALNHEGTILASASQTGTLIRLWDTENGAKLQELRRGTDSVDIYWLSFDPFSKYLTCSSSKGTIHVFAVRQELVQSVAAKSGIKPQQDQSQSQNESDRSQQAAATATVVQNTKSIFSMFSSVLPTYFDSEWSFAQCRIVEGYAISAIKEGKLMIVTRDGGNFYEVELTAGEITHKEARQFIEPSV</sequence>
<dbReference type="AlphaFoldDB" id="A0A8J8T0U8"/>
<gene>
    <name evidence="5" type="ORF">FGO68_gene377</name>
</gene>
<evidence type="ECO:0000313" key="6">
    <source>
        <dbReference type="Proteomes" id="UP000785679"/>
    </source>
</evidence>
<organism evidence="5 6">
    <name type="scientific">Halteria grandinella</name>
    <dbReference type="NCBI Taxonomy" id="5974"/>
    <lineage>
        <taxon>Eukaryota</taxon>
        <taxon>Sar</taxon>
        <taxon>Alveolata</taxon>
        <taxon>Ciliophora</taxon>
        <taxon>Intramacronucleata</taxon>
        <taxon>Spirotrichea</taxon>
        <taxon>Stichotrichia</taxon>
        <taxon>Sporadotrichida</taxon>
        <taxon>Halteriidae</taxon>
        <taxon>Halteria</taxon>
    </lineage>
</organism>
<keyword evidence="2" id="KW-0677">Repeat</keyword>
<dbReference type="SMART" id="SM00320">
    <property type="entry name" value="WD40"/>
    <property type="match status" value="2"/>
</dbReference>
<evidence type="ECO:0000256" key="3">
    <source>
        <dbReference type="ARBA" id="ARBA00025740"/>
    </source>
</evidence>
<dbReference type="Gene3D" id="2.130.10.10">
    <property type="entry name" value="YVTN repeat-like/Quinoprotein amine dehydrogenase"/>
    <property type="match status" value="1"/>
</dbReference>
<dbReference type="InterPro" id="IPR036322">
    <property type="entry name" value="WD40_repeat_dom_sf"/>
</dbReference>
<reference evidence="5" key="1">
    <citation type="submission" date="2019-06" db="EMBL/GenBank/DDBJ databases">
        <authorList>
            <person name="Zheng W."/>
        </authorList>
    </citation>
    <scope>NUCLEOTIDE SEQUENCE</scope>
    <source>
        <strain evidence="5">QDHG01</strain>
    </source>
</reference>
<protein>
    <submittedName>
        <fullName evidence="5">Uncharacterized protein</fullName>
    </submittedName>
</protein>
<dbReference type="OrthoDB" id="1667587at2759"/>
<comment type="caution">
    <text evidence="5">The sequence shown here is derived from an EMBL/GenBank/DDBJ whole genome shotgun (WGS) entry which is preliminary data.</text>
</comment>
<name>A0A8J8T0U8_HALGN</name>
<accession>A0A8J8T0U8</accession>
<dbReference type="SUPFAM" id="SSF50978">
    <property type="entry name" value="WD40 repeat-like"/>
    <property type="match status" value="1"/>
</dbReference>
<comment type="similarity">
    <text evidence="3">Belongs to the WD repeat PROPPIN family.</text>
</comment>
<dbReference type="InterPro" id="IPR001680">
    <property type="entry name" value="WD40_rpt"/>
</dbReference>
<feature type="compositionally biased region" description="Low complexity" evidence="4">
    <location>
        <begin position="280"/>
        <end position="296"/>
    </location>
</feature>
<dbReference type="Proteomes" id="UP000785679">
    <property type="component" value="Unassembled WGS sequence"/>
</dbReference>
<dbReference type="Pfam" id="PF21032">
    <property type="entry name" value="PROPPIN"/>
    <property type="match status" value="1"/>
</dbReference>
<evidence type="ECO:0000256" key="4">
    <source>
        <dbReference type="SAM" id="MobiDB-lite"/>
    </source>
</evidence>
<dbReference type="InterPro" id="IPR015943">
    <property type="entry name" value="WD40/YVTN_repeat-like_dom_sf"/>
</dbReference>
<dbReference type="PANTHER" id="PTHR11227">
    <property type="entry name" value="WD-REPEAT PROTEIN INTERACTING WITH PHOSPHOINOSIDES WIPI -RELATED"/>
    <property type="match status" value="1"/>
</dbReference>
<proteinExistence type="inferred from homology"/>
<dbReference type="GO" id="GO:0005737">
    <property type="term" value="C:cytoplasm"/>
    <property type="evidence" value="ECO:0007669"/>
    <property type="project" value="UniProtKB-ARBA"/>
</dbReference>
<feature type="region of interest" description="Disordered" evidence="4">
    <location>
        <begin position="274"/>
        <end position="296"/>
    </location>
</feature>
<keyword evidence="6" id="KW-1185">Reference proteome</keyword>
<dbReference type="EMBL" id="RRYP01010952">
    <property type="protein sequence ID" value="TNV78062.1"/>
    <property type="molecule type" value="Genomic_DNA"/>
</dbReference>
<evidence type="ECO:0000256" key="1">
    <source>
        <dbReference type="ARBA" id="ARBA00022574"/>
    </source>
</evidence>